<evidence type="ECO:0000313" key="5">
    <source>
        <dbReference type="EMBL" id="QHU12540.1"/>
    </source>
</evidence>
<dbReference type="GO" id="GO:0051301">
    <property type="term" value="P:cell division"/>
    <property type="evidence" value="ECO:0007669"/>
    <property type="project" value="UniProtKB-KW"/>
</dbReference>
<dbReference type="InterPro" id="IPR001841">
    <property type="entry name" value="Znf_RING"/>
</dbReference>
<sequence>MSAIFPKYIAIKRTQGFKVYENTVSGTTPGNQVNDLMRCHSMSIVYITAYTDHVSGVRKISLITSHKKSQPVSCSWTHTGMDLNIRVGDKQLLDSVPIIEFIEDMKDVLPHASDYITYKNPNHAESSVQHQHYPAATVVPFLPHVQIPVAPVVADTVLSIPKHVKTLIIADVVARKESCPVLFEPITTANAAVTNCGHVFTLSGISTWLSSSQSKSQCPVCKQCCHLV</sequence>
<organism evidence="5">
    <name type="scientific">viral metagenome</name>
    <dbReference type="NCBI Taxonomy" id="1070528"/>
    <lineage>
        <taxon>unclassified sequences</taxon>
        <taxon>metagenomes</taxon>
        <taxon>organismal metagenomes</taxon>
    </lineage>
</organism>
<feature type="domain" description="RING-type" evidence="4">
    <location>
        <begin position="179"/>
        <end position="222"/>
    </location>
</feature>
<dbReference type="InterPro" id="IPR024991">
    <property type="entry name" value="RING-H2_APC11"/>
</dbReference>
<dbReference type="AlphaFoldDB" id="A0A6C0K6V3"/>
<dbReference type="PROSITE" id="PS50089">
    <property type="entry name" value="ZF_RING_2"/>
    <property type="match status" value="1"/>
</dbReference>
<dbReference type="InterPro" id="IPR013083">
    <property type="entry name" value="Znf_RING/FYVE/PHD"/>
</dbReference>
<dbReference type="GO" id="GO:0008270">
    <property type="term" value="F:zinc ion binding"/>
    <property type="evidence" value="ECO:0007669"/>
    <property type="project" value="InterPro"/>
</dbReference>
<dbReference type="Gene3D" id="3.30.40.10">
    <property type="entry name" value="Zinc/RING finger domain, C3HC4 (zinc finger)"/>
    <property type="match status" value="1"/>
</dbReference>
<keyword evidence="3" id="KW-0498">Mitosis</keyword>
<name>A0A6C0K6V3_9ZZZZ</name>
<dbReference type="GO" id="GO:0061630">
    <property type="term" value="F:ubiquitin protein ligase activity"/>
    <property type="evidence" value="ECO:0007669"/>
    <property type="project" value="InterPro"/>
</dbReference>
<dbReference type="SUPFAM" id="SSF57850">
    <property type="entry name" value="RING/U-box"/>
    <property type="match status" value="1"/>
</dbReference>
<reference evidence="5" key="1">
    <citation type="journal article" date="2020" name="Nature">
        <title>Giant virus diversity and host interactions through global metagenomics.</title>
        <authorList>
            <person name="Schulz F."/>
            <person name="Roux S."/>
            <person name="Paez-Espino D."/>
            <person name="Jungbluth S."/>
            <person name="Walsh D.A."/>
            <person name="Denef V.J."/>
            <person name="McMahon K.D."/>
            <person name="Konstantinidis K.T."/>
            <person name="Eloe-Fadrosh E.A."/>
            <person name="Kyrpides N.C."/>
            <person name="Woyke T."/>
        </authorList>
    </citation>
    <scope>NUCLEOTIDE SEQUENCE</scope>
    <source>
        <strain evidence="5">GVMAG-S-1101171-110</strain>
    </source>
</reference>
<dbReference type="EMBL" id="MN740802">
    <property type="protein sequence ID" value="QHU12540.1"/>
    <property type="molecule type" value="Genomic_DNA"/>
</dbReference>
<keyword evidence="2" id="KW-0132">Cell division</keyword>
<accession>A0A6C0K6V3</accession>
<evidence type="ECO:0000259" key="4">
    <source>
        <dbReference type="PROSITE" id="PS50089"/>
    </source>
</evidence>
<protein>
    <recommendedName>
        <fullName evidence="1">Anaphase-promoting complex subunit 11</fullName>
    </recommendedName>
</protein>
<evidence type="ECO:0000256" key="1">
    <source>
        <dbReference type="ARBA" id="ARBA00013928"/>
    </source>
</evidence>
<dbReference type="GO" id="GO:0097602">
    <property type="term" value="F:cullin family protein binding"/>
    <property type="evidence" value="ECO:0007669"/>
    <property type="project" value="InterPro"/>
</dbReference>
<keyword evidence="3" id="KW-0131">Cell cycle</keyword>
<evidence type="ECO:0000256" key="3">
    <source>
        <dbReference type="ARBA" id="ARBA00022776"/>
    </source>
</evidence>
<dbReference type="Pfam" id="PF12861">
    <property type="entry name" value="zf-ANAPC11"/>
    <property type="match status" value="1"/>
</dbReference>
<proteinExistence type="predicted"/>
<evidence type="ECO:0000256" key="2">
    <source>
        <dbReference type="ARBA" id="ARBA00022618"/>
    </source>
</evidence>
<dbReference type="GO" id="GO:0005680">
    <property type="term" value="C:anaphase-promoting complex"/>
    <property type="evidence" value="ECO:0007669"/>
    <property type="project" value="InterPro"/>
</dbReference>
<dbReference type="GO" id="GO:0031145">
    <property type="term" value="P:anaphase-promoting complex-dependent catabolic process"/>
    <property type="evidence" value="ECO:0007669"/>
    <property type="project" value="InterPro"/>
</dbReference>